<sequence>MCRFLSRNFVLVFSFFCVKSLRQTMPVDPSRVFRLLQSHIKADCREIGEHKEFLTTEVDSIWKSLVRVGL</sequence>
<keyword evidence="1" id="KW-0732">Signal</keyword>
<proteinExistence type="predicted"/>
<evidence type="ECO:0000313" key="2">
    <source>
        <dbReference type="EMBL" id="TKR62418.1"/>
    </source>
</evidence>
<dbReference type="Proteomes" id="UP000298663">
    <property type="component" value="Unassembled WGS sequence"/>
</dbReference>
<keyword evidence="3" id="KW-1185">Reference proteome</keyword>
<dbReference type="EMBL" id="AZBU02000010">
    <property type="protein sequence ID" value="TKR62418.1"/>
    <property type="molecule type" value="Genomic_DNA"/>
</dbReference>
<evidence type="ECO:0000256" key="1">
    <source>
        <dbReference type="SAM" id="SignalP"/>
    </source>
</evidence>
<feature type="chain" id="PRO_5020943487" description="Secreted protein" evidence="1">
    <location>
        <begin position="21"/>
        <end position="70"/>
    </location>
</feature>
<evidence type="ECO:0000313" key="3">
    <source>
        <dbReference type="Proteomes" id="UP000298663"/>
    </source>
</evidence>
<organism evidence="2 3">
    <name type="scientific">Steinernema carpocapsae</name>
    <name type="common">Entomopathogenic nematode</name>
    <dbReference type="NCBI Taxonomy" id="34508"/>
    <lineage>
        <taxon>Eukaryota</taxon>
        <taxon>Metazoa</taxon>
        <taxon>Ecdysozoa</taxon>
        <taxon>Nematoda</taxon>
        <taxon>Chromadorea</taxon>
        <taxon>Rhabditida</taxon>
        <taxon>Tylenchina</taxon>
        <taxon>Panagrolaimomorpha</taxon>
        <taxon>Strongyloidoidea</taxon>
        <taxon>Steinernematidae</taxon>
        <taxon>Steinernema</taxon>
    </lineage>
</organism>
<protein>
    <recommendedName>
        <fullName evidence="4">Secreted protein</fullName>
    </recommendedName>
</protein>
<feature type="signal peptide" evidence="1">
    <location>
        <begin position="1"/>
        <end position="20"/>
    </location>
</feature>
<reference evidence="2 3" key="2">
    <citation type="journal article" date="2019" name="G3 (Bethesda)">
        <title>Hybrid Assembly of the Genome of the Entomopathogenic Nematode Steinernema carpocapsae Identifies the X-Chromosome.</title>
        <authorList>
            <person name="Serra L."/>
            <person name="Macchietto M."/>
            <person name="Macias-Munoz A."/>
            <person name="McGill C.J."/>
            <person name="Rodriguez I.M."/>
            <person name="Rodriguez B."/>
            <person name="Murad R."/>
            <person name="Mortazavi A."/>
        </authorList>
    </citation>
    <scope>NUCLEOTIDE SEQUENCE [LARGE SCALE GENOMIC DNA]</scope>
    <source>
        <strain evidence="2 3">ALL</strain>
    </source>
</reference>
<reference evidence="2 3" key="1">
    <citation type="journal article" date="2015" name="Genome Biol.">
        <title>Comparative genomics of Steinernema reveals deeply conserved gene regulatory networks.</title>
        <authorList>
            <person name="Dillman A.R."/>
            <person name="Macchietto M."/>
            <person name="Porter C.F."/>
            <person name="Rogers A."/>
            <person name="Williams B."/>
            <person name="Antoshechkin I."/>
            <person name="Lee M.M."/>
            <person name="Goodwin Z."/>
            <person name="Lu X."/>
            <person name="Lewis E.E."/>
            <person name="Goodrich-Blair H."/>
            <person name="Stock S.P."/>
            <person name="Adams B.J."/>
            <person name="Sternberg P.W."/>
            <person name="Mortazavi A."/>
        </authorList>
    </citation>
    <scope>NUCLEOTIDE SEQUENCE [LARGE SCALE GENOMIC DNA]</scope>
    <source>
        <strain evidence="2 3">ALL</strain>
    </source>
</reference>
<evidence type="ECO:0008006" key="4">
    <source>
        <dbReference type="Google" id="ProtNLM"/>
    </source>
</evidence>
<dbReference type="AlphaFoldDB" id="A0A4U5M160"/>
<gene>
    <name evidence="2" type="ORF">L596_026386</name>
</gene>
<comment type="caution">
    <text evidence="2">The sequence shown here is derived from an EMBL/GenBank/DDBJ whole genome shotgun (WGS) entry which is preliminary data.</text>
</comment>
<accession>A0A4U5M160</accession>
<name>A0A4U5M160_STECR</name>